<dbReference type="AlphaFoldDB" id="A0AAD3DC76"/>
<dbReference type="EMBL" id="BLLK01000075">
    <property type="protein sequence ID" value="GFH61723.1"/>
    <property type="molecule type" value="Genomic_DNA"/>
</dbReference>
<accession>A0AAD3DC76</accession>
<reference evidence="2 3" key="1">
    <citation type="journal article" date="2021" name="Sci. Rep.">
        <title>The genome of the diatom Chaetoceros tenuissimus carries an ancient integrated fragment of an extant virus.</title>
        <authorList>
            <person name="Hongo Y."/>
            <person name="Kimura K."/>
            <person name="Takaki Y."/>
            <person name="Yoshida Y."/>
            <person name="Baba S."/>
            <person name="Kobayashi G."/>
            <person name="Nagasaki K."/>
            <person name="Hano T."/>
            <person name="Tomaru Y."/>
        </authorList>
    </citation>
    <scope>NUCLEOTIDE SEQUENCE [LARGE SCALE GENOMIC DNA]</scope>
    <source>
        <strain evidence="2 3">NIES-3715</strain>
    </source>
</reference>
<feature type="region of interest" description="Disordered" evidence="1">
    <location>
        <begin position="164"/>
        <end position="192"/>
    </location>
</feature>
<dbReference type="Proteomes" id="UP001054902">
    <property type="component" value="Unassembled WGS sequence"/>
</dbReference>
<proteinExistence type="predicted"/>
<feature type="region of interest" description="Disordered" evidence="1">
    <location>
        <begin position="406"/>
        <end position="431"/>
    </location>
</feature>
<gene>
    <name evidence="2" type="ORF">CTEN210_18199</name>
</gene>
<evidence type="ECO:0000313" key="2">
    <source>
        <dbReference type="EMBL" id="GFH61723.1"/>
    </source>
</evidence>
<organism evidence="2 3">
    <name type="scientific">Chaetoceros tenuissimus</name>
    <dbReference type="NCBI Taxonomy" id="426638"/>
    <lineage>
        <taxon>Eukaryota</taxon>
        <taxon>Sar</taxon>
        <taxon>Stramenopiles</taxon>
        <taxon>Ochrophyta</taxon>
        <taxon>Bacillariophyta</taxon>
        <taxon>Coscinodiscophyceae</taxon>
        <taxon>Chaetocerotophycidae</taxon>
        <taxon>Chaetocerotales</taxon>
        <taxon>Chaetocerotaceae</taxon>
        <taxon>Chaetoceros</taxon>
    </lineage>
</organism>
<feature type="region of interest" description="Disordered" evidence="1">
    <location>
        <begin position="1"/>
        <end position="39"/>
    </location>
</feature>
<keyword evidence="3" id="KW-1185">Reference proteome</keyword>
<comment type="caution">
    <text evidence="2">The sequence shown here is derived from an EMBL/GenBank/DDBJ whole genome shotgun (WGS) entry which is preliminary data.</text>
</comment>
<evidence type="ECO:0000256" key="1">
    <source>
        <dbReference type="SAM" id="MobiDB-lite"/>
    </source>
</evidence>
<sequence length="491" mass="54933">MSKETSSDFSEPGSMKSSMVVETKSPTMAEDQVDDKEKASSAILATSDDGKKVFLYHVADVQLLNSLKNSITEESEIVDDEKQKVSLEYINGSCKGDPRMNKAVYAKHADPSLSLLDALLLGGFKFPEYNKSIKNGMNEQDICDENGITMRQRKNQLGRRLRSLRCQEENAKKKKNHDRYQQGTSIDRSNSLDLSRSLGEAATQNHLLGENDGLNQIPGLFSSTENGLLQQAFVSSSSSTSSTVNQQILYQQGNLPSTLNLLARLHSTHFTLLRHPEAFSSSTQNQLVYSQPVPSSQDLSNALLSLEQISSYLRNPCPRPNLLLKNEYIHSLAQGHQRQDLFNQEEIQKILASAHPPTSNAVIANDLVHQLRSAFDSATENVNAGYKQKMVSIVEDDTFIEHKEKKRTNTHCASPQTKATKKHKKNKTNHDIEVTLNSSPRLMNAIKTFHEKFDAFTHSCMKEAGYTKDESLELIETFQKKVIGEAIKEKK</sequence>
<protein>
    <submittedName>
        <fullName evidence="2">Uncharacterized protein</fullName>
    </submittedName>
</protein>
<evidence type="ECO:0000313" key="3">
    <source>
        <dbReference type="Proteomes" id="UP001054902"/>
    </source>
</evidence>
<name>A0AAD3DC76_9STRA</name>